<protein>
    <submittedName>
        <fullName evidence="1">Uncharacterized protein</fullName>
    </submittedName>
</protein>
<dbReference type="AlphaFoldDB" id="A0A2N0QAJ8"/>
<evidence type="ECO:0000313" key="2">
    <source>
        <dbReference type="Proteomes" id="UP000232722"/>
    </source>
</evidence>
<sequence length="230" mass="26054">MNDDDIITVNEAENEIILVSILNVDRTSASYGGVRHIEVIAKEIFPNKFPHKFTRKKLTTSQKRALNRKIYAESQWRVGKKCIVVHVKICMGYSEKDICDECLALKHNNLLENHLCEIWSIVKNNNHANIWITLADKAIHGIFNEKPVFEGLSAISDNTKLKPAFRYHSGLGCIVGSTLSIKETKINTYKDIPIIINDIKIKKAIANDMRAYILQVPLPNFPPVVIGLLH</sequence>
<accession>A0A2N0QAJ8</accession>
<reference evidence="1 2" key="1">
    <citation type="submission" date="2016-04" db="EMBL/GenBank/DDBJ databases">
        <title>Genome analyses suggest a sexual origin of heterokaryosis in a supposedly ancient asexual fungus.</title>
        <authorList>
            <person name="Ropars J."/>
            <person name="Sedzielewska K."/>
            <person name="Noel J."/>
            <person name="Charron P."/>
            <person name="Farinelli L."/>
            <person name="Marton T."/>
            <person name="Kruger M."/>
            <person name="Pelin A."/>
            <person name="Brachmann A."/>
            <person name="Corradi N."/>
        </authorList>
    </citation>
    <scope>NUCLEOTIDE SEQUENCE [LARGE SCALE GENOMIC DNA]</scope>
    <source>
        <strain evidence="1 2">A5</strain>
    </source>
</reference>
<dbReference type="EMBL" id="LLXJ01000060">
    <property type="protein sequence ID" value="PKC16097.1"/>
    <property type="molecule type" value="Genomic_DNA"/>
</dbReference>
<evidence type="ECO:0000313" key="1">
    <source>
        <dbReference type="EMBL" id="PKC16097.1"/>
    </source>
</evidence>
<proteinExistence type="predicted"/>
<organism evidence="1 2">
    <name type="scientific">Rhizophagus irregularis</name>
    <dbReference type="NCBI Taxonomy" id="588596"/>
    <lineage>
        <taxon>Eukaryota</taxon>
        <taxon>Fungi</taxon>
        <taxon>Fungi incertae sedis</taxon>
        <taxon>Mucoromycota</taxon>
        <taxon>Glomeromycotina</taxon>
        <taxon>Glomeromycetes</taxon>
        <taxon>Glomerales</taxon>
        <taxon>Glomeraceae</taxon>
        <taxon>Rhizophagus</taxon>
    </lineage>
</organism>
<gene>
    <name evidence="1" type="ORF">RhiirA5_407408</name>
</gene>
<dbReference type="VEuPathDB" id="FungiDB:FUN_019552"/>
<reference evidence="1 2" key="2">
    <citation type="submission" date="2017-09" db="EMBL/GenBank/DDBJ databases">
        <title>Extensive intraspecific genome diversity in a model arbuscular mycorrhizal fungus.</title>
        <authorList>
            <person name="Chen E.C."/>
            <person name="Morin E."/>
            <person name="Beaudet D."/>
            <person name="Noel J."/>
            <person name="Ndikumana S."/>
            <person name="Charron P."/>
            <person name="St-Onge C."/>
            <person name="Giorgi J."/>
            <person name="Grigoriev I.V."/>
            <person name="Roux C."/>
            <person name="Martin F.M."/>
            <person name="Corradi N."/>
        </authorList>
    </citation>
    <scope>NUCLEOTIDE SEQUENCE [LARGE SCALE GENOMIC DNA]</scope>
    <source>
        <strain evidence="1 2">A5</strain>
    </source>
</reference>
<dbReference type="VEuPathDB" id="FungiDB:RhiirFUN_013232"/>
<dbReference type="Proteomes" id="UP000232722">
    <property type="component" value="Unassembled WGS sequence"/>
</dbReference>
<dbReference type="VEuPathDB" id="FungiDB:RhiirA1_400179"/>
<name>A0A2N0QAJ8_9GLOM</name>
<comment type="caution">
    <text evidence="1">The sequence shown here is derived from an EMBL/GenBank/DDBJ whole genome shotgun (WGS) entry which is preliminary data.</text>
</comment>